<name>A0ACA9TQU7_BIOOC</name>
<evidence type="ECO:0000313" key="1">
    <source>
        <dbReference type="EMBL" id="CAG9942967.1"/>
    </source>
</evidence>
<dbReference type="Proteomes" id="UP000836387">
    <property type="component" value="Unassembled WGS sequence"/>
</dbReference>
<gene>
    <name evidence="1" type="ORF">CRV2_00000119</name>
</gene>
<evidence type="ECO:0000313" key="2">
    <source>
        <dbReference type="Proteomes" id="UP000836387"/>
    </source>
</evidence>
<organism evidence="1 2">
    <name type="scientific">Clonostachys rosea f. rosea IK726</name>
    <dbReference type="NCBI Taxonomy" id="1349383"/>
    <lineage>
        <taxon>Eukaryota</taxon>
        <taxon>Fungi</taxon>
        <taxon>Dikarya</taxon>
        <taxon>Ascomycota</taxon>
        <taxon>Pezizomycotina</taxon>
        <taxon>Sordariomycetes</taxon>
        <taxon>Hypocreomycetidae</taxon>
        <taxon>Hypocreales</taxon>
        <taxon>Bionectriaceae</taxon>
        <taxon>Clonostachys</taxon>
    </lineage>
</organism>
<reference evidence="1" key="2">
    <citation type="submission" date="2021-10" db="EMBL/GenBank/DDBJ databases">
        <authorList>
            <person name="Piombo E."/>
        </authorList>
    </citation>
    <scope>NUCLEOTIDE SEQUENCE</scope>
</reference>
<reference evidence="1" key="1">
    <citation type="submission" date="2020-04" db="EMBL/GenBank/DDBJ databases">
        <authorList>
            <person name="Broberg M."/>
        </authorList>
    </citation>
    <scope>NUCLEOTIDE SEQUENCE</scope>
</reference>
<comment type="caution">
    <text evidence="1">The sequence shown here is derived from an EMBL/GenBank/DDBJ whole genome shotgun (WGS) entry which is preliminary data.</text>
</comment>
<keyword evidence="2" id="KW-1185">Reference proteome</keyword>
<sequence>MGTHKPFMRTLALHGNDRPGAKLPSLKPTGCRVQSYIPIIEKLRLLFTDLWVQKLREAHVDAFAALLIAQASNIRRLIIADNFLWSPDFLAQLLRYGALGQPPIWKRLEQLVFFAPYIDQTPEVAMATFYLSTVTELAVSFGDMQVLPWPTGEPDLGHLTSLDVTSRDVMSNCATLMVGLLARTRCLKSLSWEWQYYPEATAMDLDEIIPALSHVKATLESLRLRLEFSRHWQLYDDRDLTANGSLGPLLDLDVPLVALTGCGVDAKALVPSIPRNVDELSLSTDLIYQNIKWLTNLSNH</sequence>
<protein>
    <submittedName>
        <fullName evidence="1">Uncharacterized protein</fullName>
    </submittedName>
</protein>
<dbReference type="EMBL" id="CADEHS020000007">
    <property type="protein sequence ID" value="CAG9942967.1"/>
    <property type="molecule type" value="Genomic_DNA"/>
</dbReference>
<proteinExistence type="predicted"/>
<accession>A0ACA9TQU7</accession>